<organism evidence="2 3">
    <name type="scientific">Paenibacillus aquistagni</name>
    <dbReference type="NCBI Taxonomy" id="1852522"/>
    <lineage>
        <taxon>Bacteria</taxon>
        <taxon>Bacillati</taxon>
        <taxon>Bacillota</taxon>
        <taxon>Bacilli</taxon>
        <taxon>Bacillales</taxon>
        <taxon>Paenibacillaceae</taxon>
        <taxon>Paenibacillus</taxon>
    </lineage>
</organism>
<dbReference type="PROSITE" id="PS51257">
    <property type="entry name" value="PROKAR_LIPOPROTEIN"/>
    <property type="match status" value="1"/>
</dbReference>
<dbReference type="Gene3D" id="3.40.190.10">
    <property type="entry name" value="Periplasmic binding protein-like II"/>
    <property type="match status" value="2"/>
</dbReference>
<accession>A0A1X7IVW1</accession>
<keyword evidence="1" id="KW-0732">Signal</keyword>
<evidence type="ECO:0000313" key="2">
    <source>
        <dbReference type="EMBL" id="SMG19034.1"/>
    </source>
</evidence>
<protein>
    <submittedName>
        <fullName evidence="2">Carbohydrate ABC transporter substrate-binding protein, CUT1 family</fullName>
    </submittedName>
</protein>
<dbReference type="InterPro" id="IPR050490">
    <property type="entry name" value="Bact_solute-bd_prot1"/>
</dbReference>
<feature type="chain" id="PRO_5039611157" evidence="1">
    <location>
        <begin position="23"/>
        <end position="485"/>
    </location>
</feature>
<dbReference type="Pfam" id="PF01547">
    <property type="entry name" value="SBP_bac_1"/>
    <property type="match status" value="1"/>
</dbReference>
<keyword evidence="3" id="KW-1185">Reference proteome</keyword>
<dbReference type="RefSeq" id="WP_085493071.1">
    <property type="nucleotide sequence ID" value="NZ_FXAZ01000001.1"/>
</dbReference>
<evidence type="ECO:0000256" key="1">
    <source>
        <dbReference type="SAM" id="SignalP"/>
    </source>
</evidence>
<feature type="signal peptide" evidence="1">
    <location>
        <begin position="1"/>
        <end position="22"/>
    </location>
</feature>
<dbReference type="PANTHER" id="PTHR43649:SF17">
    <property type="entry name" value="ABC TRANSPORTER SOLUTE BINDING PROTEIN-SUGAR TRANSPORT"/>
    <property type="match status" value="1"/>
</dbReference>
<reference evidence="2 3" key="1">
    <citation type="submission" date="2017-04" db="EMBL/GenBank/DDBJ databases">
        <authorList>
            <person name="Afonso C.L."/>
            <person name="Miller P.J."/>
            <person name="Scott M.A."/>
            <person name="Spackman E."/>
            <person name="Goraichik I."/>
            <person name="Dimitrov K.M."/>
            <person name="Suarez D.L."/>
            <person name="Swayne D.E."/>
        </authorList>
    </citation>
    <scope>NUCLEOTIDE SEQUENCE [LARGE SCALE GENOMIC DNA]</scope>
    <source>
        <strain evidence="2 3">11</strain>
    </source>
</reference>
<dbReference type="SUPFAM" id="SSF53850">
    <property type="entry name" value="Periplasmic binding protein-like II"/>
    <property type="match status" value="1"/>
</dbReference>
<gene>
    <name evidence="2" type="ORF">SAMN06295960_0860</name>
</gene>
<dbReference type="Proteomes" id="UP000193834">
    <property type="component" value="Unassembled WGS sequence"/>
</dbReference>
<dbReference type="InterPro" id="IPR006059">
    <property type="entry name" value="SBP"/>
</dbReference>
<evidence type="ECO:0000313" key="3">
    <source>
        <dbReference type="Proteomes" id="UP000193834"/>
    </source>
</evidence>
<dbReference type="EMBL" id="FXAZ01000001">
    <property type="protein sequence ID" value="SMG19034.1"/>
    <property type="molecule type" value="Genomic_DNA"/>
</dbReference>
<dbReference type="PANTHER" id="PTHR43649">
    <property type="entry name" value="ARABINOSE-BINDING PROTEIN-RELATED"/>
    <property type="match status" value="1"/>
</dbReference>
<proteinExistence type="predicted"/>
<dbReference type="OrthoDB" id="2498644at2"/>
<dbReference type="STRING" id="1852522.SAMN06295960_0860"/>
<name>A0A1X7IVW1_9BACL</name>
<dbReference type="AlphaFoldDB" id="A0A1X7IVW1"/>
<sequence length="485" mass="54113">MKRKVGLTLLALLLSLSMFGCSSDGSSSSGKGKNSGLRMLMPYSRFDPNKDFMASYIQEKTGVQVNYEMLPAENFDEKLNLLVANKEPIDIMKLSSGQFYQLASSGALEPLDELIDEHGDYIKSAIKDSTWGSATIDGKIYAIPEAGSGASAGEALVVRQDWMDELGLEAPKNPEELYTVLKTIKEKKQIVPLTGAKDSIYGDIASAFGIVNDWEDQNGKLVHKAEHPRMKEFLSYMNRLYEEGLIDQEMPINTAAKAIEKFTSGKAAMYKLAWWNSTNTVNSLKQNFPDAKLSVIPYLQDADGKASVGINTGITWFIAIPKASKHKEEAMKLLNAKLAPDVFKGLAIGDEGVHHELKDGKYYPILPKFNEDLTNGSSYMTGTDEHKYPEYWQARVRKEPILQSYFEAFQKEAEGHLVIDPMSLAPPIDAVNKNKLKLMKLLDDNVLKFITGAEPVANYDQVLEQWYAEGGKDMVKQANDWYTNR</sequence>